<dbReference type="InterPro" id="IPR001920">
    <property type="entry name" value="Asp/Glu_race"/>
</dbReference>
<dbReference type="RefSeq" id="WP_014552256.1">
    <property type="nucleotide sequence ID" value="NC_017455.1"/>
</dbReference>
<evidence type="ECO:0000313" key="2">
    <source>
        <dbReference type="Proteomes" id="UP000006866"/>
    </source>
</evidence>
<accession>E3DLW2</accession>
<organism evidence="1 2">
    <name type="scientific">Halanaerobium praevalens (strain ATCC 33744 / DSM 2228 / GSL)</name>
    <dbReference type="NCBI Taxonomy" id="572479"/>
    <lineage>
        <taxon>Bacteria</taxon>
        <taxon>Bacillati</taxon>
        <taxon>Bacillota</taxon>
        <taxon>Clostridia</taxon>
        <taxon>Halanaerobiales</taxon>
        <taxon>Halanaerobiaceae</taxon>
        <taxon>Halanaerobium</taxon>
    </lineage>
</organism>
<dbReference type="OrthoDB" id="9801055at2"/>
<gene>
    <name evidence="1" type="ordered locus">Hprae_0062</name>
</gene>
<reference evidence="2" key="1">
    <citation type="submission" date="2010-10" db="EMBL/GenBank/DDBJ databases">
        <title>The complete genome of Halanaerobium praevalens DSM 2228.</title>
        <authorList>
            <consortium name="US DOE Joint Genome Institute (JGI-PGF)"/>
            <person name="Lucas S."/>
            <person name="Copeland A."/>
            <person name="Lapidus A."/>
            <person name="Glavina del Rio T."/>
            <person name="Dalin E."/>
            <person name="Tice H."/>
            <person name="Bruce D."/>
            <person name="Goodwin L."/>
            <person name="Pitluck S."/>
            <person name="Kyrpides N."/>
            <person name="Mavromatis K."/>
            <person name="Ivanova N."/>
            <person name="Ovchinnikova G."/>
            <person name="Chertkov O."/>
            <person name="Detter J.C."/>
            <person name="Han C."/>
            <person name="Larimer F."/>
            <person name="Land M."/>
            <person name="Hauser L."/>
            <person name="Markowitz V."/>
            <person name="Cheng J.-F."/>
            <person name="Hugenholtz P."/>
            <person name="Woyke T."/>
            <person name="Wu D."/>
            <person name="Tindall B."/>
            <person name="Pomrenke H.G."/>
            <person name="Brambilla E."/>
            <person name="Klenk H.-P."/>
            <person name="Eisen J.A."/>
        </authorList>
    </citation>
    <scope>NUCLEOTIDE SEQUENCE [LARGE SCALE GENOMIC DNA]</scope>
    <source>
        <strain evidence="2">ATCC 33744 / DSM 2228 / GSL</strain>
    </source>
</reference>
<reference evidence="1 2" key="2">
    <citation type="journal article" date="2011" name="Stand. Genomic Sci.">
        <title>Complete genome sequence of the extremely halophilic Halanaerobium praevalens type strain (GSL).</title>
        <authorList>
            <person name="Ivanova N."/>
            <person name="Sikorski J."/>
            <person name="Chertkov O."/>
            <person name="Nolan M."/>
            <person name="Lucas S."/>
            <person name="Hammon N."/>
            <person name="Deshpande S."/>
            <person name="Cheng J.F."/>
            <person name="Tapia R."/>
            <person name="Han C."/>
            <person name="Goodwin L."/>
            <person name="Pitluck S."/>
            <person name="Huntemann M."/>
            <person name="Liolios K."/>
            <person name="Pagani I."/>
            <person name="Mavromatis K."/>
            <person name="Ovchinikova G."/>
            <person name="Pati A."/>
            <person name="Chen A."/>
            <person name="Palaniappan K."/>
            <person name="Land M."/>
            <person name="Hauser L."/>
            <person name="Brambilla E.M."/>
            <person name="Kannan K.P."/>
            <person name="Rohde M."/>
            <person name="Tindall B.J."/>
            <person name="Goker M."/>
            <person name="Detter J.C."/>
            <person name="Woyke T."/>
            <person name="Bristow J."/>
            <person name="Eisen J.A."/>
            <person name="Markowitz V."/>
            <person name="Hugenholtz P."/>
            <person name="Kyrpides N.C."/>
            <person name="Klenk H.P."/>
            <person name="Lapidus A."/>
        </authorList>
    </citation>
    <scope>NUCLEOTIDE SEQUENCE [LARGE SCALE GENOMIC DNA]</scope>
    <source>
        <strain evidence="2">ATCC 33744 / DSM 2228 / GSL</strain>
    </source>
</reference>
<dbReference type="GO" id="GO:0016855">
    <property type="term" value="F:racemase and epimerase activity, acting on amino acids and derivatives"/>
    <property type="evidence" value="ECO:0007669"/>
    <property type="project" value="InterPro"/>
</dbReference>
<dbReference type="HOGENOM" id="CLU_1213765_0_0_9"/>
<sequence length="219" mass="25114">MEVSKEIKVGIIAGTPYDTKLGVEYFREQNLKVFAEAVAASPEEQNYLQYINPKKLEEITLEKIENLKIKEAEYIIIYCNSLSAVLDKKKLEKLSAIRIITPLDIYKNLVIDKKRIAILAANSQSAAKIEKMFMQKNPKLEYVSAGILPIVNYIEQRVDPATIVKEYGLLEIISSFKKMEIAKIVLGCTHFPYLEKEIMKIFPEIINPAQEIVRQIKNY</sequence>
<evidence type="ECO:0000313" key="1">
    <source>
        <dbReference type="EMBL" id="ADO76221.1"/>
    </source>
</evidence>
<dbReference type="EMBL" id="CP002175">
    <property type="protein sequence ID" value="ADO76221.1"/>
    <property type="molecule type" value="Genomic_DNA"/>
</dbReference>
<dbReference type="Gene3D" id="3.40.50.1860">
    <property type="match status" value="1"/>
</dbReference>
<dbReference type="STRING" id="572479.Hprae_0062"/>
<dbReference type="eggNOG" id="COG0796">
    <property type="taxonomic scope" value="Bacteria"/>
</dbReference>
<dbReference type="AlphaFoldDB" id="E3DLW2"/>
<keyword evidence="2" id="KW-1185">Reference proteome</keyword>
<dbReference type="Proteomes" id="UP000006866">
    <property type="component" value="Chromosome"/>
</dbReference>
<dbReference type="PATRIC" id="fig|572479.3.peg.66"/>
<protein>
    <submittedName>
        <fullName evidence="1">Asp/Glu/hydantoin racemase</fullName>
    </submittedName>
</protein>
<dbReference type="SUPFAM" id="SSF53681">
    <property type="entry name" value="Aspartate/glutamate racemase"/>
    <property type="match status" value="1"/>
</dbReference>
<proteinExistence type="predicted"/>
<dbReference type="PROSITE" id="PS00924">
    <property type="entry name" value="ASP_GLU_RACEMASE_2"/>
    <property type="match status" value="1"/>
</dbReference>
<dbReference type="KEGG" id="hpk:Hprae_0062"/>
<dbReference type="InterPro" id="IPR033134">
    <property type="entry name" value="Asp/Glu_racemase_AS_2"/>
</dbReference>
<name>E3DLW2_HALPG</name>